<dbReference type="SUPFAM" id="SSF50249">
    <property type="entry name" value="Nucleic acid-binding proteins"/>
    <property type="match status" value="1"/>
</dbReference>
<dbReference type="Gene3D" id="2.40.50.140">
    <property type="entry name" value="Nucleic acid-binding proteins"/>
    <property type="match status" value="1"/>
</dbReference>
<keyword evidence="2" id="KW-0963">Cytoplasm</keyword>
<evidence type="ECO:0000256" key="6">
    <source>
        <dbReference type="PROSITE-ProRule" id="PRU00209"/>
    </source>
</evidence>
<proteinExistence type="predicted"/>
<dbReference type="FunFam" id="2.40.50.140:FF:000047">
    <property type="entry name" value="tyrosine--tRNA ligase, cytoplasmic isoform X2"/>
    <property type="match status" value="1"/>
</dbReference>
<keyword evidence="11" id="KW-1185">Reference proteome</keyword>
<evidence type="ECO:0000256" key="3">
    <source>
        <dbReference type="ARBA" id="ARBA00022555"/>
    </source>
</evidence>
<evidence type="ECO:0000256" key="7">
    <source>
        <dbReference type="SAM" id="Coils"/>
    </source>
</evidence>
<feature type="region of interest" description="Disordered" evidence="8">
    <location>
        <begin position="112"/>
        <end position="157"/>
    </location>
</feature>
<name>A0AAW0IYD3_MYOGA</name>
<dbReference type="Proteomes" id="UP001488838">
    <property type="component" value="Unassembled WGS sequence"/>
</dbReference>
<organism evidence="10 11">
    <name type="scientific">Myodes glareolus</name>
    <name type="common">Bank vole</name>
    <name type="synonym">Clethrionomys glareolus</name>
    <dbReference type="NCBI Taxonomy" id="447135"/>
    <lineage>
        <taxon>Eukaryota</taxon>
        <taxon>Metazoa</taxon>
        <taxon>Chordata</taxon>
        <taxon>Craniata</taxon>
        <taxon>Vertebrata</taxon>
        <taxon>Euteleostomi</taxon>
        <taxon>Mammalia</taxon>
        <taxon>Eutheria</taxon>
        <taxon>Euarchontoglires</taxon>
        <taxon>Glires</taxon>
        <taxon>Rodentia</taxon>
        <taxon>Myomorpha</taxon>
        <taxon>Muroidea</taxon>
        <taxon>Cricetidae</taxon>
        <taxon>Arvicolinae</taxon>
        <taxon>Myodes</taxon>
    </lineage>
</organism>
<protein>
    <recommendedName>
        <fullName evidence="9">tRNA-binding domain-containing protein</fullName>
    </recommendedName>
</protein>
<evidence type="ECO:0000256" key="8">
    <source>
        <dbReference type="SAM" id="MobiDB-lite"/>
    </source>
</evidence>
<evidence type="ECO:0000256" key="2">
    <source>
        <dbReference type="ARBA" id="ARBA00022490"/>
    </source>
</evidence>
<sequence>MIFCRFWTKMATNDAVLKRLEQKGAEADQIIEYLKQQVALLKEKAVLQATLREEKKLRVENAKLKKEIEELKQELIQAEIQNGVKQIPVPSDTPQQAKPAVSATVVQSALVSTTSSSVKEQTKGGGGEEKKVKEKAEKKGEKKEKKQQSAAASTDSKPIDVSRLDLRIGCIVTAKKHPDADSLYVEEVDVGEAAPRTVVSGLVNHVPLEQMQNRMVVLLCNLKPAKMRGVLSQAMVMCASSPEKVEILAPPSGSVPGDRITFDAFPGEPDKELNPKKKIWEQIQPDLHTNAECVATYKGAPFEVKGKGVCRAQTMANSGIK</sequence>
<reference evidence="10 11" key="1">
    <citation type="journal article" date="2023" name="bioRxiv">
        <title>Conserved and derived expression patterns and positive selection on dental genes reveal complex evolutionary context of ever-growing rodent molars.</title>
        <authorList>
            <person name="Calamari Z.T."/>
            <person name="Song A."/>
            <person name="Cohen E."/>
            <person name="Akter M."/>
            <person name="Roy R.D."/>
            <person name="Hallikas O."/>
            <person name="Christensen M.M."/>
            <person name="Li P."/>
            <person name="Marangoni P."/>
            <person name="Jernvall J."/>
            <person name="Klein O.D."/>
        </authorList>
    </citation>
    <scope>NUCLEOTIDE SEQUENCE [LARGE SCALE GENOMIC DNA]</scope>
    <source>
        <strain evidence="10">V071</strain>
    </source>
</reference>
<comment type="caution">
    <text evidence="10">The sequence shown here is derived from an EMBL/GenBank/DDBJ whole genome shotgun (WGS) entry which is preliminary data.</text>
</comment>
<evidence type="ECO:0000256" key="1">
    <source>
        <dbReference type="ARBA" id="ARBA00004496"/>
    </source>
</evidence>
<dbReference type="PROSITE" id="PS50886">
    <property type="entry name" value="TRBD"/>
    <property type="match status" value="1"/>
</dbReference>
<dbReference type="InterPro" id="IPR012340">
    <property type="entry name" value="NA-bd_OB-fold"/>
</dbReference>
<keyword evidence="5" id="KW-0648">Protein biosynthesis</keyword>
<dbReference type="PANTHER" id="PTHR11586">
    <property type="entry name" value="TRNA-AMINOACYLATION COFACTOR ARC1 FAMILY MEMBER"/>
    <property type="match status" value="1"/>
</dbReference>
<dbReference type="GO" id="GO:0000049">
    <property type="term" value="F:tRNA binding"/>
    <property type="evidence" value="ECO:0007669"/>
    <property type="project" value="UniProtKB-UniRule"/>
</dbReference>
<keyword evidence="4 6" id="KW-0694">RNA-binding</keyword>
<evidence type="ECO:0000313" key="11">
    <source>
        <dbReference type="Proteomes" id="UP001488838"/>
    </source>
</evidence>
<dbReference type="PANTHER" id="PTHR11586:SF33">
    <property type="entry name" value="AMINOACYL TRNA SYNTHASE COMPLEX-INTERACTING MULTIFUNCTIONAL PROTEIN 1"/>
    <property type="match status" value="1"/>
</dbReference>
<accession>A0AAW0IYD3</accession>
<feature type="coiled-coil region" evidence="7">
    <location>
        <begin position="17"/>
        <end position="81"/>
    </location>
</feature>
<evidence type="ECO:0000256" key="4">
    <source>
        <dbReference type="ARBA" id="ARBA00022884"/>
    </source>
</evidence>
<evidence type="ECO:0000256" key="5">
    <source>
        <dbReference type="ARBA" id="ARBA00022917"/>
    </source>
</evidence>
<dbReference type="AlphaFoldDB" id="A0AAW0IYD3"/>
<dbReference type="CDD" id="cd02799">
    <property type="entry name" value="tRNA_bind_EMAP-II_like"/>
    <property type="match status" value="1"/>
</dbReference>
<keyword evidence="7" id="KW-0175">Coiled coil</keyword>
<dbReference type="GO" id="GO:0006412">
    <property type="term" value="P:translation"/>
    <property type="evidence" value="ECO:0007669"/>
    <property type="project" value="UniProtKB-KW"/>
</dbReference>
<gene>
    <name evidence="10" type="ORF">U0070_025428</name>
</gene>
<dbReference type="EMBL" id="JBBHLL010000081">
    <property type="protein sequence ID" value="KAK7819400.1"/>
    <property type="molecule type" value="Genomic_DNA"/>
</dbReference>
<dbReference type="Pfam" id="PF01588">
    <property type="entry name" value="tRNA_bind"/>
    <property type="match status" value="1"/>
</dbReference>
<evidence type="ECO:0000259" key="9">
    <source>
        <dbReference type="PROSITE" id="PS50886"/>
    </source>
</evidence>
<feature type="compositionally biased region" description="Basic and acidic residues" evidence="8">
    <location>
        <begin position="120"/>
        <end position="147"/>
    </location>
</feature>
<keyword evidence="3 6" id="KW-0820">tRNA-binding</keyword>
<feature type="domain" description="TRNA-binding" evidence="9">
    <location>
        <begin position="160"/>
        <end position="261"/>
    </location>
</feature>
<evidence type="ECO:0000313" key="10">
    <source>
        <dbReference type="EMBL" id="KAK7819400.1"/>
    </source>
</evidence>
<comment type="subcellular location">
    <subcellularLocation>
        <location evidence="1">Cytoplasm</location>
    </subcellularLocation>
</comment>
<dbReference type="InterPro" id="IPR002547">
    <property type="entry name" value="tRNA-bd_dom"/>
</dbReference>
<dbReference type="GO" id="GO:0005737">
    <property type="term" value="C:cytoplasm"/>
    <property type="evidence" value="ECO:0007669"/>
    <property type="project" value="UniProtKB-SubCell"/>
</dbReference>
<dbReference type="InterPro" id="IPR051270">
    <property type="entry name" value="Tyrosine-tRNA_ligase_regulator"/>
</dbReference>